<dbReference type="Gene3D" id="2.130.10.10">
    <property type="entry name" value="YVTN repeat-like/Quinoprotein amine dehydrogenase"/>
    <property type="match status" value="1"/>
</dbReference>
<gene>
    <name evidence="2" type="ORF">FMOSSE_LOCUS6698</name>
</gene>
<keyword evidence="3" id="KW-1185">Reference proteome</keyword>
<proteinExistence type="predicted"/>
<evidence type="ECO:0000259" key="1">
    <source>
        <dbReference type="Pfam" id="PF03178"/>
    </source>
</evidence>
<dbReference type="InterPro" id="IPR015943">
    <property type="entry name" value="WD40/YVTN_repeat-like_dom_sf"/>
</dbReference>
<accession>A0A9N9B9C0</accession>
<dbReference type="GO" id="GO:0005634">
    <property type="term" value="C:nucleus"/>
    <property type="evidence" value="ECO:0007669"/>
    <property type="project" value="InterPro"/>
</dbReference>
<dbReference type="PANTHER" id="PTHR10644">
    <property type="entry name" value="DNA REPAIR/RNA PROCESSING CPSF FAMILY"/>
    <property type="match status" value="1"/>
</dbReference>
<name>A0A9N9B9C0_FUNMO</name>
<feature type="domain" description="RSE1/DDB1/CPSF1 C-terminal" evidence="1">
    <location>
        <begin position="89"/>
        <end position="195"/>
    </location>
</feature>
<dbReference type="GO" id="GO:0003676">
    <property type="term" value="F:nucleic acid binding"/>
    <property type="evidence" value="ECO:0007669"/>
    <property type="project" value="InterPro"/>
</dbReference>
<evidence type="ECO:0000313" key="3">
    <source>
        <dbReference type="Proteomes" id="UP000789375"/>
    </source>
</evidence>
<dbReference type="Proteomes" id="UP000789375">
    <property type="component" value="Unassembled WGS sequence"/>
</dbReference>
<dbReference type="Pfam" id="PF03178">
    <property type="entry name" value="CPSF_A"/>
    <property type="match status" value="1"/>
</dbReference>
<dbReference type="InterPro" id="IPR050358">
    <property type="entry name" value="RSE1/DDB1/CFT1"/>
</dbReference>
<dbReference type="EMBL" id="CAJVPP010001443">
    <property type="protein sequence ID" value="CAG8555673.1"/>
    <property type="molecule type" value="Genomic_DNA"/>
</dbReference>
<evidence type="ECO:0000313" key="2">
    <source>
        <dbReference type="EMBL" id="CAG8555673.1"/>
    </source>
</evidence>
<dbReference type="InterPro" id="IPR004871">
    <property type="entry name" value="RSE1/DDB1/CPSF1_C"/>
</dbReference>
<comment type="caution">
    <text evidence="2">The sequence shown here is derived from an EMBL/GenBank/DDBJ whole genome shotgun (WGS) entry which is preliminary data.</text>
</comment>
<sequence>MKLPHFKLYLSLIPFLGYVKISELPSDFRYDMEWPIKKIPLNRTGYGIEDHAGNAIEPLTDRILGRKERDQLLPETQKFSLELISPENNRQVYIFEIIEVVPNQIIRKKIISLSYCHEEVKGSVTAICDVKEYLLTCVGPKIFIRAFEDNDRLISVAFIDIQIYGNSVVSVKDYILLGDVYKSVWFFGFQEETSKINIADMDKNIHVFQYAPYSVQSFAGQKLIRRGYFHIGGSGFWKKRLAERYYFVYVELLM</sequence>
<reference evidence="2" key="1">
    <citation type="submission" date="2021-06" db="EMBL/GenBank/DDBJ databases">
        <authorList>
            <person name="Kallberg Y."/>
            <person name="Tangrot J."/>
            <person name="Rosling A."/>
        </authorList>
    </citation>
    <scope>NUCLEOTIDE SEQUENCE</scope>
    <source>
        <strain evidence="2">87-6 pot B 2015</strain>
    </source>
</reference>
<dbReference type="AlphaFoldDB" id="A0A9N9B9C0"/>
<protein>
    <submittedName>
        <fullName evidence="2">8742_t:CDS:1</fullName>
    </submittedName>
</protein>
<organism evidence="2 3">
    <name type="scientific">Funneliformis mosseae</name>
    <name type="common">Endomycorrhizal fungus</name>
    <name type="synonym">Glomus mosseae</name>
    <dbReference type="NCBI Taxonomy" id="27381"/>
    <lineage>
        <taxon>Eukaryota</taxon>
        <taxon>Fungi</taxon>
        <taxon>Fungi incertae sedis</taxon>
        <taxon>Mucoromycota</taxon>
        <taxon>Glomeromycotina</taxon>
        <taxon>Glomeromycetes</taxon>
        <taxon>Glomerales</taxon>
        <taxon>Glomeraceae</taxon>
        <taxon>Funneliformis</taxon>
    </lineage>
</organism>